<reference evidence="2" key="1">
    <citation type="submission" date="2022-12" db="EMBL/GenBank/DDBJ databases">
        <authorList>
            <person name="Alioto T."/>
            <person name="Alioto T."/>
            <person name="Gomez Garrido J."/>
        </authorList>
    </citation>
    <scope>NUCLEOTIDE SEQUENCE</scope>
</reference>
<organism evidence="2 3">
    <name type="scientific">Podarcis lilfordi</name>
    <name type="common">Lilford's wall lizard</name>
    <dbReference type="NCBI Taxonomy" id="74358"/>
    <lineage>
        <taxon>Eukaryota</taxon>
        <taxon>Metazoa</taxon>
        <taxon>Chordata</taxon>
        <taxon>Craniata</taxon>
        <taxon>Vertebrata</taxon>
        <taxon>Euteleostomi</taxon>
        <taxon>Lepidosauria</taxon>
        <taxon>Squamata</taxon>
        <taxon>Bifurcata</taxon>
        <taxon>Unidentata</taxon>
        <taxon>Episquamata</taxon>
        <taxon>Laterata</taxon>
        <taxon>Lacertibaenia</taxon>
        <taxon>Lacertidae</taxon>
        <taxon>Podarcis</taxon>
    </lineage>
</organism>
<sequence>MFVHDAAQETRKRGHPPFHSQQQFSVIRSCCLRFGGLRLCFPYICEDACIGEEAGECIWALGTEHSQMESHKRSCAEEAAKPARAAEDPCSSQKQAAEAQDENRHRFGKKEKLLHAYNENRENLAQWKLFWQLKSADRKVGKLSFRKYVKYCPSSYGAEDL</sequence>
<feature type="compositionally biased region" description="Basic and acidic residues" evidence="1">
    <location>
        <begin position="71"/>
        <end position="87"/>
    </location>
</feature>
<gene>
    <name evidence="2" type="ORF">PODLI_1B037455</name>
</gene>
<dbReference type="AlphaFoldDB" id="A0AA35JX52"/>
<evidence type="ECO:0000313" key="2">
    <source>
        <dbReference type="EMBL" id="CAI5766323.1"/>
    </source>
</evidence>
<dbReference type="EMBL" id="OX395127">
    <property type="protein sequence ID" value="CAI5766323.1"/>
    <property type="molecule type" value="Genomic_DNA"/>
</dbReference>
<evidence type="ECO:0000313" key="3">
    <source>
        <dbReference type="Proteomes" id="UP001178461"/>
    </source>
</evidence>
<name>A0AA35JX52_9SAUR</name>
<evidence type="ECO:0000256" key="1">
    <source>
        <dbReference type="SAM" id="MobiDB-lite"/>
    </source>
</evidence>
<dbReference type="Proteomes" id="UP001178461">
    <property type="component" value="Chromosome 2"/>
</dbReference>
<accession>A0AA35JX52</accession>
<proteinExistence type="predicted"/>
<feature type="region of interest" description="Disordered" evidence="1">
    <location>
        <begin position="71"/>
        <end position="105"/>
    </location>
</feature>
<protein>
    <submittedName>
        <fullName evidence="2">Uncharacterized protein</fullName>
    </submittedName>
</protein>
<keyword evidence="3" id="KW-1185">Reference proteome</keyword>